<accession>A0A6G1C8W9</accession>
<dbReference type="EMBL" id="SPHZ02000010">
    <property type="protein sequence ID" value="KAF0896662.1"/>
    <property type="molecule type" value="Genomic_DNA"/>
</dbReference>
<protein>
    <submittedName>
        <fullName evidence="1">Uncharacterized protein</fullName>
    </submittedName>
</protein>
<evidence type="ECO:0000313" key="1">
    <source>
        <dbReference type="EMBL" id="KAF0896662.1"/>
    </source>
</evidence>
<name>A0A6G1C8W9_9ORYZ</name>
<keyword evidence="2" id="KW-1185">Reference proteome</keyword>
<sequence length="63" mass="6989">MASAVAAEEGRVLQTAEALVRRDAEEYLFMKGAHQATPAARWWRRIHLAAFVGCDEDKGFLGL</sequence>
<organism evidence="1 2">
    <name type="scientific">Oryza meyeriana var. granulata</name>
    <dbReference type="NCBI Taxonomy" id="110450"/>
    <lineage>
        <taxon>Eukaryota</taxon>
        <taxon>Viridiplantae</taxon>
        <taxon>Streptophyta</taxon>
        <taxon>Embryophyta</taxon>
        <taxon>Tracheophyta</taxon>
        <taxon>Spermatophyta</taxon>
        <taxon>Magnoliopsida</taxon>
        <taxon>Liliopsida</taxon>
        <taxon>Poales</taxon>
        <taxon>Poaceae</taxon>
        <taxon>BOP clade</taxon>
        <taxon>Oryzoideae</taxon>
        <taxon>Oryzeae</taxon>
        <taxon>Oryzinae</taxon>
        <taxon>Oryza</taxon>
        <taxon>Oryza meyeriana</taxon>
    </lineage>
</organism>
<evidence type="ECO:0000313" key="2">
    <source>
        <dbReference type="Proteomes" id="UP000479710"/>
    </source>
</evidence>
<dbReference type="Proteomes" id="UP000479710">
    <property type="component" value="Unassembled WGS sequence"/>
</dbReference>
<gene>
    <name evidence="1" type="ORF">E2562_026775</name>
</gene>
<proteinExistence type="predicted"/>
<dbReference type="AlphaFoldDB" id="A0A6G1C8W9"/>
<comment type="caution">
    <text evidence="1">The sequence shown here is derived from an EMBL/GenBank/DDBJ whole genome shotgun (WGS) entry which is preliminary data.</text>
</comment>
<reference evidence="1 2" key="1">
    <citation type="submission" date="2019-11" db="EMBL/GenBank/DDBJ databases">
        <title>Whole genome sequence of Oryza granulata.</title>
        <authorList>
            <person name="Li W."/>
        </authorList>
    </citation>
    <scope>NUCLEOTIDE SEQUENCE [LARGE SCALE GENOMIC DNA]</scope>
    <source>
        <strain evidence="2">cv. Menghai</strain>
        <tissue evidence="1">Leaf</tissue>
    </source>
</reference>